<organism evidence="6 7">
    <name type="scientific">Candidatus Nitrosocosmicus arcticus</name>
    <dbReference type="NCBI Taxonomy" id="2035267"/>
    <lineage>
        <taxon>Archaea</taxon>
        <taxon>Nitrososphaerota</taxon>
        <taxon>Nitrososphaeria</taxon>
        <taxon>Nitrososphaerales</taxon>
        <taxon>Nitrososphaeraceae</taxon>
        <taxon>Candidatus Nitrosocosmicus</taxon>
    </lineage>
</organism>
<evidence type="ECO:0000313" key="6">
    <source>
        <dbReference type="EMBL" id="TVP41219.1"/>
    </source>
</evidence>
<dbReference type="OrthoDB" id="77269at2157"/>
<dbReference type="InterPro" id="IPR036181">
    <property type="entry name" value="MIT_dom_sf"/>
</dbReference>
<dbReference type="InterPro" id="IPR027417">
    <property type="entry name" value="P-loop_NTPase"/>
</dbReference>
<dbReference type="Gene3D" id="3.40.50.300">
    <property type="entry name" value="P-loop containing nucleotide triphosphate hydrolases"/>
    <property type="match status" value="1"/>
</dbReference>
<sequence length="433" mass="49098">MTLAPQELENTASKFAAEAIKLDSQGSHSSAINSYQRASEALIKLVQIYPEYKLNRVYLERASAYQNRIKAIQMANGILEDDRRSFAEPEPKRNGIMDNPLPKMNTRINHVIPSNKTNLQHDVQNGRQNPQTSDTNKIQELSSELENLILKEKPMVSWKEVVGLEDAKRAIRESIVYPTRRADLFPLGWPRGILLFGPPGCGKTLLAAAAAAEIHGYFINIDAASMMSKWLGEAEKNISKLFTFARALHQKERIPILLFIDEIDSLLGTRNGEVGGEVRVKNQFLTEMDGINGKSKESFLYVIGATNKPWSLESGFLRRFQKRIYVTLPDMASRRNLFKQYVSKLTKDPLLKVDELARLSEAYSASDIKDICQSAQLRVVNELFEKGEPLVADDLPRELNLADFKEMFKVRKPSVSSDMVRAYMRWSEQFKAL</sequence>
<dbReference type="PANTHER" id="PTHR23074:SF83">
    <property type="entry name" value="VACUOLAR PROTEIN SORTING-ASSOCIATED PROTEIN 4A"/>
    <property type="match status" value="1"/>
</dbReference>
<feature type="domain" description="AAA+ ATPase" evidence="5">
    <location>
        <begin position="189"/>
        <end position="330"/>
    </location>
</feature>
<evidence type="ECO:0000259" key="5">
    <source>
        <dbReference type="SMART" id="SM00382"/>
    </source>
</evidence>
<dbReference type="InterPro" id="IPR003959">
    <property type="entry name" value="ATPase_AAA_core"/>
</dbReference>
<evidence type="ECO:0000256" key="2">
    <source>
        <dbReference type="ARBA" id="ARBA00022490"/>
    </source>
</evidence>
<evidence type="ECO:0000313" key="7">
    <source>
        <dbReference type="Proteomes" id="UP000315289"/>
    </source>
</evidence>
<gene>
    <name evidence="6" type="primary">cdvC</name>
    <name evidence="6" type="ORF">NARC_40182</name>
</gene>
<comment type="subcellular location">
    <subcellularLocation>
        <location evidence="1">Cytoplasm</location>
    </subcellularLocation>
</comment>
<dbReference type="EMBL" id="VOAH01000004">
    <property type="protein sequence ID" value="TVP41219.1"/>
    <property type="molecule type" value="Genomic_DNA"/>
</dbReference>
<protein>
    <submittedName>
        <fullName evidence="6">Putative archaeal cell division protein Vps4</fullName>
    </submittedName>
</protein>
<evidence type="ECO:0000256" key="1">
    <source>
        <dbReference type="ARBA" id="ARBA00004496"/>
    </source>
</evidence>
<dbReference type="PANTHER" id="PTHR23074">
    <property type="entry name" value="AAA DOMAIN-CONTAINING"/>
    <property type="match status" value="1"/>
</dbReference>
<dbReference type="FunFam" id="3.40.50.300:FF:001054">
    <property type="entry name" value="ATPase, AAA family, putative"/>
    <property type="match status" value="1"/>
</dbReference>
<reference evidence="6 7" key="1">
    <citation type="journal article" date="2019" name="Front. Microbiol.">
        <title>Ammonia Oxidation by the Arctic Terrestrial Thaumarchaeote Candidatus Nitrosocosmicus arcticus Is Stimulated by Increasing Temperatures.</title>
        <authorList>
            <person name="Alves R.J.E."/>
            <person name="Kerou M."/>
            <person name="Zappe A."/>
            <person name="Bittner R."/>
            <person name="Abby S.S."/>
            <person name="Schmidt H.A."/>
            <person name="Pfeifer K."/>
            <person name="Schleper C."/>
        </authorList>
    </citation>
    <scope>NUCLEOTIDE SEQUENCE [LARGE SCALE GENOMIC DNA]</scope>
    <source>
        <strain evidence="6 7">Kfb</strain>
    </source>
</reference>
<dbReference type="GO" id="GO:0005737">
    <property type="term" value="C:cytoplasm"/>
    <property type="evidence" value="ECO:0007669"/>
    <property type="project" value="UniProtKB-SubCell"/>
</dbReference>
<proteinExistence type="predicted"/>
<keyword evidence="6" id="KW-0132">Cell division</keyword>
<keyword evidence="6" id="KW-0131">Cell cycle</keyword>
<comment type="caution">
    <text evidence="6">The sequence shown here is derived from an EMBL/GenBank/DDBJ whole genome shotgun (WGS) entry which is preliminary data.</text>
</comment>
<name>A0A557SX85_9ARCH</name>
<dbReference type="Proteomes" id="UP000315289">
    <property type="component" value="Unassembled WGS sequence"/>
</dbReference>
<dbReference type="AlphaFoldDB" id="A0A557SX85"/>
<keyword evidence="3" id="KW-0547">Nucleotide-binding</keyword>
<evidence type="ECO:0000256" key="4">
    <source>
        <dbReference type="ARBA" id="ARBA00022840"/>
    </source>
</evidence>
<keyword evidence="7" id="KW-1185">Reference proteome</keyword>
<dbReference type="SUPFAM" id="SSF52540">
    <property type="entry name" value="P-loop containing nucleoside triphosphate hydrolases"/>
    <property type="match status" value="1"/>
</dbReference>
<evidence type="ECO:0000256" key="3">
    <source>
        <dbReference type="ARBA" id="ARBA00022741"/>
    </source>
</evidence>
<dbReference type="Gene3D" id="1.20.58.80">
    <property type="entry name" value="Phosphotransferase system, lactose/cellobiose-type IIA subunit"/>
    <property type="match status" value="1"/>
</dbReference>
<accession>A0A557SX85</accession>
<dbReference type="RefSeq" id="WP_144729420.1">
    <property type="nucleotide sequence ID" value="NZ_ML675580.1"/>
</dbReference>
<dbReference type="InterPro" id="IPR003593">
    <property type="entry name" value="AAA+_ATPase"/>
</dbReference>
<dbReference type="Gene3D" id="1.10.8.60">
    <property type="match status" value="1"/>
</dbReference>
<dbReference type="SUPFAM" id="SSF116846">
    <property type="entry name" value="MIT domain"/>
    <property type="match status" value="1"/>
</dbReference>
<keyword evidence="4" id="KW-0067">ATP-binding</keyword>
<keyword evidence="2" id="KW-0963">Cytoplasm</keyword>
<dbReference type="GO" id="GO:0005524">
    <property type="term" value="F:ATP binding"/>
    <property type="evidence" value="ECO:0007669"/>
    <property type="project" value="UniProtKB-KW"/>
</dbReference>
<dbReference type="InterPro" id="IPR050304">
    <property type="entry name" value="MT-severing_AAA_ATPase"/>
</dbReference>
<dbReference type="GO" id="GO:0016887">
    <property type="term" value="F:ATP hydrolysis activity"/>
    <property type="evidence" value="ECO:0007669"/>
    <property type="project" value="InterPro"/>
</dbReference>
<dbReference type="GO" id="GO:0051301">
    <property type="term" value="P:cell division"/>
    <property type="evidence" value="ECO:0007669"/>
    <property type="project" value="UniProtKB-KW"/>
</dbReference>
<dbReference type="Pfam" id="PF00004">
    <property type="entry name" value="AAA"/>
    <property type="match status" value="1"/>
</dbReference>
<dbReference type="SMART" id="SM00382">
    <property type="entry name" value="AAA"/>
    <property type="match status" value="1"/>
</dbReference>